<dbReference type="CDD" id="cd02440">
    <property type="entry name" value="AdoMet_MTases"/>
    <property type="match status" value="1"/>
</dbReference>
<keyword evidence="4" id="KW-1185">Reference proteome</keyword>
<evidence type="ECO:0000313" key="3">
    <source>
        <dbReference type="EMBL" id="EES53314.1"/>
    </source>
</evidence>
<accession>C6HVL7</accession>
<proteinExistence type="predicted"/>
<keyword evidence="2 3" id="KW-0808">Transferase</keyword>
<dbReference type="InterPro" id="IPR029063">
    <property type="entry name" value="SAM-dependent_MTases_sf"/>
</dbReference>
<evidence type="ECO:0000313" key="4">
    <source>
        <dbReference type="Proteomes" id="UP000009374"/>
    </source>
</evidence>
<dbReference type="Gene3D" id="3.40.50.150">
    <property type="entry name" value="Vaccinia Virus protein VP39"/>
    <property type="match status" value="1"/>
</dbReference>
<dbReference type="InterPro" id="IPR050078">
    <property type="entry name" value="Ribosomal_L11_MeTrfase_PrmA"/>
</dbReference>
<name>C6HVL7_9BACT</name>
<evidence type="ECO:0000256" key="2">
    <source>
        <dbReference type="ARBA" id="ARBA00022679"/>
    </source>
</evidence>
<protein>
    <submittedName>
        <fullName evidence="3">Ribosomal L11 methyltransferase</fullName>
    </submittedName>
</protein>
<dbReference type="AlphaFoldDB" id="C6HVL7"/>
<dbReference type="Proteomes" id="UP000009374">
    <property type="component" value="Unassembled WGS sequence"/>
</dbReference>
<organism evidence="3 4">
    <name type="scientific">Leptospirillum ferrodiazotrophum</name>
    <dbReference type="NCBI Taxonomy" id="412449"/>
    <lineage>
        <taxon>Bacteria</taxon>
        <taxon>Pseudomonadati</taxon>
        <taxon>Nitrospirota</taxon>
        <taxon>Nitrospiria</taxon>
        <taxon>Nitrospirales</taxon>
        <taxon>Nitrospiraceae</taxon>
        <taxon>Leptospirillum</taxon>
    </lineage>
</organism>
<gene>
    <name evidence="3" type="ORF">UBAL3_79520035</name>
</gene>
<dbReference type="SUPFAM" id="SSF53335">
    <property type="entry name" value="S-adenosyl-L-methionine-dependent methyltransferases"/>
    <property type="match status" value="1"/>
</dbReference>
<dbReference type="GO" id="GO:0032259">
    <property type="term" value="P:methylation"/>
    <property type="evidence" value="ECO:0007669"/>
    <property type="project" value="UniProtKB-KW"/>
</dbReference>
<dbReference type="PANTHER" id="PTHR43648">
    <property type="entry name" value="ELECTRON TRANSFER FLAVOPROTEIN BETA SUBUNIT LYSINE METHYLTRANSFERASE"/>
    <property type="match status" value="1"/>
</dbReference>
<dbReference type="Pfam" id="PF06325">
    <property type="entry name" value="PrmA"/>
    <property type="match status" value="1"/>
</dbReference>
<dbReference type="GO" id="GO:0008276">
    <property type="term" value="F:protein methyltransferase activity"/>
    <property type="evidence" value="ECO:0007669"/>
    <property type="project" value="TreeGrafter"/>
</dbReference>
<reference evidence="3 4" key="1">
    <citation type="journal article" date="2009" name="Appl. Environ. Microbiol.">
        <title>Community genomic and proteomic analyses of chemoautotrophic iron-oxidizing "Leptospirillum rubarum" (Group II) and "Leptospirillum ferrodiazotrophum" (Group III) bacteria in acid mine drainage biofilms.</title>
        <authorList>
            <person name="Goltsman D.S."/>
            <person name="Denef V.J."/>
            <person name="Singer S.W."/>
            <person name="VerBerkmoes N.C."/>
            <person name="Lefsrud M."/>
            <person name="Mueller R.S."/>
            <person name="Dick G.J."/>
            <person name="Sun C.L."/>
            <person name="Wheeler K.E."/>
            <person name="Zemla A."/>
            <person name="Baker B.J."/>
            <person name="Hauser L."/>
            <person name="Land M."/>
            <person name="Shah M.B."/>
            <person name="Thelen M.P."/>
            <person name="Hettich R.L."/>
            <person name="Banfield J.F."/>
        </authorList>
    </citation>
    <scope>NUCLEOTIDE SEQUENCE [LARGE SCALE GENOMIC DNA]</scope>
</reference>
<dbReference type="PANTHER" id="PTHR43648:SF1">
    <property type="entry name" value="ELECTRON TRANSFER FLAVOPROTEIN BETA SUBUNIT LYSINE METHYLTRANSFERASE"/>
    <property type="match status" value="1"/>
</dbReference>
<evidence type="ECO:0000256" key="1">
    <source>
        <dbReference type="ARBA" id="ARBA00022603"/>
    </source>
</evidence>
<keyword evidence="1 3" id="KW-0489">Methyltransferase</keyword>
<sequence length="295" mass="32483">MSTTSSTYTYASLLCAPEDLDDLLKWLNDHSQSSVLIEEGDPSRLVFVPPDTASAEWLLMESALISLGATAIDLQSARQEDWQEIWKEQGFKSFTVGERLRVVPSWEDPEDRPALETVRIDPQMAFGTGLHETTFRCLEQIVETAGQWPKEPRSILDFGSGTGILGVAALTIMKEATLIAIDNDPYAVEATRHNLRVNGMEDRGLVYGAFEEITPATPLPTFDMILANVTGGILCSTTPMLYEMLSPKGRMICSGVSKEETDTVARVLSGLSGRMRNVPGERYDTFVIDKGRSPS</sequence>
<dbReference type="EMBL" id="GG693865">
    <property type="protein sequence ID" value="EES53314.1"/>
    <property type="molecule type" value="Genomic_DNA"/>
</dbReference>